<dbReference type="GO" id="GO:0006355">
    <property type="term" value="P:regulation of DNA-templated transcription"/>
    <property type="evidence" value="ECO:0007669"/>
    <property type="project" value="InterPro"/>
</dbReference>
<dbReference type="GO" id="GO:0003677">
    <property type="term" value="F:DNA binding"/>
    <property type="evidence" value="ECO:0007669"/>
    <property type="project" value="UniProtKB-KW"/>
</dbReference>
<dbReference type="STRING" id="1108044.GOOTI_091_00630"/>
<keyword evidence="5" id="KW-1185">Reference proteome</keyword>
<evidence type="ECO:0000259" key="3">
    <source>
        <dbReference type="PROSITE" id="PS50110"/>
    </source>
</evidence>
<dbReference type="SUPFAM" id="SSF46894">
    <property type="entry name" value="C-terminal effector domain of the bipartite response regulators"/>
    <property type="match status" value="1"/>
</dbReference>
<dbReference type="PANTHER" id="PTHR43214">
    <property type="entry name" value="TWO-COMPONENT RESPONSE REGULATOR"/>
    <property type="match status" value="1"/>
</dbReference>
<evidence type="ECO:0000256" key="2">
    <source>
        <dbReference type="PROSITE-ProRule" id="PRU00169"/>
    </source>
</evidence>
<feature type="modified residue" description="4-aspartylphosphate" evidence="2">
    <location>
        <position position="50"/>
    </location>
</feature>
<comment type="caution">
    <text evidence="4">The sequence shown here is derived from an EMBL/GenBank/DDBJ whole genome shotgun (WGS) entry which is preliminary data.</text>
</comment>
<dbReference type="Proteomes" id="UP000005038">
    <property type="component" value="Unassembled WGS sequence"/>
</dbReference>
<feature type="domain" description="Response regulatory" evidence="3">
    <location>
        <begin position="3"/>
        <end position="115"/>
    </location>
</feature>
<dbReference type="RefSeq" id="WP_007238306.1">
    <property type="nucleotide sequence ID" value="NZ_BAFB01000091.1"/>
</dbReference>
<dbReference type="InterPro" id="IPR000792">
    <property type="entry name" value="Tscrpt_reg_LuxR_C"/>
</dbReference>
<proteinExistence type="predicted"/>
<dbReference type="InterPro" id="IPR001789">
    <property type="entry name" value="Sig_transdc_resp-reg_receiver"/>
</dbReference>
<dbReference type="PROSITE" id="PS50110">
    <property type="entry name" value="RESPONSE_REGULATORY"/>
    <property type="match status" value="1"/>
</dbReference>
<evidence type="ECO:0000256" key="1">
    <source>
        <dbReference type="ARBA" id="ARBA00023125"/>
    </source>
</evidence>
<protein>
    <submittedName>
        <fullName evidence="4">Two-component response regulator</fullName>
    </submittedName>
</protein>
<reference evidence="4" key="1">
    <citation type="submission" date="2012-02" db="EMBL/GenBank/DDBJ databases">
        <title>Whole genome shotgun sequence of Gordonia otitidis NBRC 100426.</title>
        <authorList>
            <person name="Yoshida I."/>
            <person name="Hosoyama A."/>
            <person name="Tsuchikane K."/>
            <person name="Katsumata H."/>
            <person name="Yamazaki S."/>
            <person name="Fujita N."/>
        </authorList>
    </citation>
    <scope>NUCLEOTIDE SEQUENCE [LARGE SCALE GENOMIC DNA]</scope>
    <source>
        <strain evidence="4">NBRC 100426</strain>
    </source>
</reference>
<keyword evidence="2" id="KW-0597">Phosphoprotein</keyword>
<keyword evidence="1" id="KW-0238">DNA-binding</keyword>
<organism evidence="4 5">
    <name type="scientific">Gordonia otitidis (strain DSM 44809 / CCUG 52243 / JCM 12355 / NBRC 100426 / IFM 10032)</name>
    <dbReference type="NCBI Taxonomy" id="1108044"/>
    <lineage>
        <taxon>Bacteria</taxon>
        <taxon>Bacillati</taxon>
        <taxon>Actinomycetota</taxon>
        <taxon>Actinomycetes</taxon>
        <taxon>Mycobacteriales</taxon>
        <taxon>Gordoniaceae</taxon>
        <taxon>Gordonia</taxon>
    </lineage>
</organism>
<dbReference type="OrthoDB" id="3171335at2"/>
<dbReference type="SMART" id="SM00448">
    <property type="entry name" value="REC"/>
    <property type="match status" value="1"/>
</dbReference>
<name>H5TKQ9_GORO1</name>
<dbReference type="Gene3D" id="1.10.10.10">
    <property type="entry name" value="Winged helix-like DNA-binding domain superfamily/Winged helix DNA-binding domain"/>
    <property type="match status" value="1"/>
</dbReference>
<dbReference type="InterPro" id="IPR011006">
    <property type="entry name" value="CheY-like_superfamily"/>
</dbReference>
<dbReference type="SMART" id="SM00421">
    <property type="entry name" value="HTH_LUXR"/>
    <property type="match status" value="1"/>
</dbReference>
<dbReference type="EMBL" id="BAFB01000091">
    <property type="protein sequence ID" value="GAB34067.1"/>
    <property type="molecule type" value="Genomic_DNA"/>
</dbReference>
<dbReference type="Gene3D" id="3.40.50.2300">
    <property type="match status" value="1"/>
</dbReference>
<sequence>MARLALVDDHTLVREAVAARLTGWGHEVVMSGPDLDQVIARDDVDLVVLDLDLGVAGIADDAVVAAVVNRGVGVIVLSALASARHVRRMVGAGCCAVVSKQDELADLQSAVDAALVGDMWMTPTLARAFLEDRGAGRPELSRKEIEALRLYACGMKLDTVARRMGIAPSTAKQYIDRVRHKYEVLGHRARTRSELYSAAVDDGFIPRDGQQVSR</sequence>
<evidence type="ECO:0000313" key="5">
    <source>
        <dbReference type="Proteomes" id="UP000005038"/>
    </source>
</evidence>
<evidence type="ECO:0000313" key="4">
    <source>
        <dbReference type="EMBL" id="GAB34067.1"/>
    </source>
</evidence>
<dbReference type="PANTHER" id="PTHR43214:SF43">
    <property type="entry name" value="TWO-COMPONENT RESPONSE REGULATOR"/>
    <property type="match status" value="1"/>
</dbReference>
<dbReference type="AlphaFoldDB" id="H5TKQ9"/>
<gene>
    <name evidence="4" type="ORF">GOOTI_091_00630</name>
</gene>
<dbReference type="Pfam" id="PF00196">
    <property type="entry name" value="GerE"/>
    <property type="match status" value="1"/>
</dbReference>
<dbReference type="InterPro" id="IPR036388">
    <property type="entry name" value="WH-like_DNA-bd_sf"/>
</dbReference>
<dbReference type="Pfam" id="PF00072">
    <property type="entry name" value="Response_reg"/>
    <property type="match status" value="1"/>
</dbReference>
<accession>H5TKQ9</accession>
<dbReference type="InterPro" id="IPR039420">
    <property type="entry name" value="WalR-like"/>
</dbReference>
<dbReference type="GO" id="GO:0000160">
    <property type="term" value="P:phosphorelay signal transduction system"/>
    <property type="evidence" value="ECO:0007669"/>
    <property type="project" value="InterPro"/>
</dbReference>
<dbReference type="SUPFAM" id="SSF52172">
    <property type="entry name" value="CheY-like"/>
    <property type="match status" value="1"/>
</dbReference>
<dbReference type="InterPro" id="IPR016032">
    <property type="entry name" value="Sig_transdc_resp-reg_C-effctor"/>
</dbReference>